<organism evidence="1 2">
    <name type="scientific">Candidatus Enterousia excrementavium</name>
    <dbReference type="NCBI Taxonomy" id="2840789"/>
    <lineage>
        <taxon>Bacteria</taxon>
        <taxon>Pseudomonadati</taxon>
        <taxon>Pseudomonadota</taxon>
        <taxon>Alphaproteobacteria</taxon>
        <taxon>Candidatus Enterousia</taxon>
    </lineage>
</organism>
<reference evidence="1" key="1">
    <citation type="submission" date="2020-10" db="EMBL/GenBank/DDBJ databases">
        <authorList>
            <person name="Gilroy R."/>
        </authorList>
    </citation>
    <scope>NUCLEOTIDE SEQUENCE</scope>
    <source>
        <strain evidence="1">B1-16210</strain>
    </source>
</reference>
<evidence type="ECO:0000313" key="2">
    <source>
        <dbReference type="Proteomes" id="UP000721442"/>
    </source>
</evidence>
<reference evidence="1" key="2">
    <citation type="journal article" date="2021" name="PeerJ">
        <title>Extensive microbial diversity within the chicken gut microbiome revealed by metagenomics and culture.</title>
        <authorList>
            <person name="Gilroy R."/>
            <person name="Ravi A."/>
            <person name="Getino M."/>
            <person name="Pursley I."/>
            <person name="Horton D.L."/>
            <person name="Alikhan N.F."/>
            <person name="Baker D."/>
            <person name="Gharbi K."/>
            <person name="Hall N."/>
            <person name="Watson M."/>
            <person name="Adriaenssens E.M."/>
            <person name="Foster-Nyarko E."/>
            <person name="Jarju S."/>
            <person name="Secka A."/>
            <person name="Antonio M."/>
            <person name="Oren A."/>
            <person name="Chaudhuri R.R."/>
            <person name="La Ragione R."/>
            <person name="Hildebrand F."/>
            <person name="Pallen M.J."/>
        </authorList>
    </citation>
    <scope>NUCLEOTIDE SEQUENCE</scope>
    <source>
        <strain evidence="1">B1-16210</strain>
    </source>
</reference>
<sequence length="184" mass="21363">MSEKVTEEQIKQRIEQLATLDDAQWESLCKGCGVCCLLKHTRRQGIYYASVACNHLNLDTRKCDTYETRLKHRMTCNKVNVPVVLRSGLLPNSCGYVEYIYGPADKQIKPDFKKIIHEHAMVDTKTEPSDASVEPRRAKTLPGPWDFLIPESLQWCTRAVELRDKYDRFCNDVITRWAKKQNNR</sequence>
<evidence type="ECO:0000313" key="1">
    <source>
        <dbReference type="EMBL" id="MBO8407226.1"/>
    </source>
</evidence>
<dbReference type="EMBL" id="JADINE010000028">
    <property type="protein sequence ID" value="MBO8407226.1"/>
    <property type="molecule type" value="Genomic_DNA"/>
</dbReference>
<dbReference type="InterPro" id="IPR008228">
    <property type="entry name" value="UCP006173"/>
</dbReference>
<accession>A0A940DD58</accession>
<proteinExistence type="predicted"/>
<gene>
    <name evidence="1" type="ORF">IAC77_02055</name>
</gene>
<evidence type="ECO:0008006" key="3">
    <source>
        <dbReference type="Google" id="ProtNLM"/>
    </source>
</evidence>
<dbReference type="AlphaFoldDB" id="A0A940DD58"/>
<comment type="caution">
    <text evidence="1">The sequence shown here is derived from an EMBL/GenBank/DDBJ whole genome shotgun (WGS) entry which is preliminary data.</text>
</comment>
<name>A0A940DD58_9PROT</name>
<protein>
    <recommendedName>
        <fullName evidence="3">YcgN family cysteine cluster protein</fullName>
    </recommendedName>
</protein>
<dbReference type="PANTHER" id="PTHR37421:SF1">
    <property type="entry name" value="UPF0260 PROTEIN YCGN"/>
    <property type="match status" value="1"/>
</dbReference>
<dbReference type="PANTHER" id="PTHR37421">
    <property type="entry name" value="UPF0260 PROTEIN YCGN"/>
    <property type="match status" value="1"/>
</dbReference>
<dbReference type="Proteomes" id="UP000721442">
    <property type="component" value="Unassembled WGS sequence"/>
</dbReference>